<evidence type="ECO:0000256" key="4">
    <source>
        <dbReference type="ARBA" id="ARBA00022490"/>
    </source>
</evidence>
<evidence type="ECO:0000313" key="10">
    <source>
        <dbReference type="Proteomes" id="UP000243052"/>
    </source>
</evidence>
<accession>A0A0X8HWJ1</accession>
<dbReference type="EC" id="3.1.3.48" evidence="3"/>
<dbReference type="AlphaFoldDB" id="A0A0X8HWJ1"/>
<dbReference type="PANTHER" id="PTHR19134">
    <property type="entry name" value="RECEPTOR-TYPE TYROSINE-PROTEIN PHOSPHATASE"/>
    <property type="match status" value="1"/>
</dbReference>
<keyword evidence="6" id="KW-0904">Protein phosphatase</keyword>
<evidence type="ECO:0000259" key="7">
    <source>
        <dbReference type="PROSITE" id="PS50055"/>
    </source>
</evidence>
<evidence type="ECO:0000256" key="3">
    <source>
        <dbReference type="ARBA" id="ARBA00013064"/>
    </source>
</evidence>
<dbReference type="GO" id="GO:0005737">
    <property type="term" value="C:cytoplasm"/>
    <property type="evidence" value="ECO:0007669"/>
    <property type="project" value="UniProtKB-SubCell"/>
</dbReference>
<dbReference type="PRINTS" id="PR00700">
    <property type="entry name" value="PRTYPHPHTASE"/>
</dbReference>
<dbReference type="PIRSF" id="PIRSF000938">
    <property type="entry name" value="PTPN1_yeast"/>
    <property type="match status" value="1"/>
</dbReference>
<dbReference type="SMART" id="SM00194">
    <property type="entry name" value="PTPc"/>
    <property type="match status" value="1"/>
</dbReference>
<dbReference type="InterPro" id="IPR000387">
    <property type="entry name" value="Tyr_Pase_dom"/>
</dbReference>
<organism evidence="9 10">
    <name type="scientific">Eremothecium sinecaudum</name>
    <dbReference type="NCBI Taxonomy" id="45286"/>
    <lineage>
        <taxon>Eukaryota</taxon>
        <taxon>Fungi</taxon>
        <taxon>Dikarya</taxon>
        <taxon>Ascomycota</taxon>
        <taxon>Saccharomycotina</taxon>
        <taxon>Saccharomycetes</taxon>
        <taxon>Saccharomycetales</taxon>
        <taxon>Saccharomycetaceae</taxon>
        <taxon>Eremothecium</taxon>
    </lineage>
</organism>
<dbReference type="PANTHER" id="PTHR19134:SF449">
    <property type="entry name" value="TYROSINE-PROTEIN PHOSPHATASE 1"/>
    <property type="match status" value="1"/>
</dbReference>
<dbReference type="InterPro" id="IPR029021">
    <property type="entry name" value="Prot-tyrosine_phosphatase-like"/>
</dbReference>
<feature type="domain" description="Tyrosine-protein phosphatase" evidence="7">
    <location>
        <begin position="50"/>
        <end position="317"/>
    </location>
</feature>
<sequence length="329" mass="38216">MRPWYLIQGNNRVTETFRDIQREEDERIRDATIHPETSKWKLGVSVDALNDRRNRYVNIMPYERNRVKLGLVSGNDYINASYITINVPGQSAVKGNYIATQGPTRNTWPQFWQMCFHECPEEHIVIISVTPLVENGREKCFLYWPTKDAGMSTIHVPKRQAASNLPKDVSVFETDLDVEYISESIGNGYVKTNLAIIPSDGTFPMKIVHHFYFDKWKDMSKPDEIEPILELSRHSHRVSSPGNPIIVHCSAGVGRSGTFITLDHLIHDTLDFTRDEPVQGYPNDLIEEIVRQLRRQRQKMVQLVDQFTFIYQFANAVYDQKQRAIRDRY</sequence>
<dbReference type="InterPro" id="IPR000242">
    <property type="entry name" value="PTP_cat"/>
</dbReference>
<dbReference type="OrthoDB" id="10253954at2759"/>
<comment type="similarity">
    <text evidence="2">Belongs to the protein-tyrosine phosphatase family. Non-receptor class subfamily.</text>
</comment>
<keyword evidence="10" id="KW-1185">Reference proteome</keyword>
<dbReference type="PROSITE" id="PS50055">
    <property type="entry name" value="TYR_PHOSPHATASE_PTP"/>
    <property type="match status" value="1"/>
</dbReference>
<dbReference type="EMBL" id="CP014248">
    <property type="protein sequence ID" value="AMD22829.1"/>
    <property type="molecule type" value="Genomic_DNA"/>
</dbReference>
<evidence type="ECO:0000259" key="8">
    <source>
        <dbReference type="PROSITE" id="PS50056"/>
    </source>
</evidence>
<dbReference type="GO" id="GO:0004725">
    <property type="term" value="F:protein tyrosine phosphatase activity"/>
    <property type="evidence" value="ECO:0007669"/>
    <property type="project" value="UniProtKB-EC"/>
</dbReference>
<dbReference type="Gene3D" id="3.90.190.10">
    <property type="entry name" value="Protein tyrosine phosphatase superfamily"/>
    <property type="match status" value="1"/>
</dbReference>
<dbReference type="PROSITE" id="PS00383">
    <property type="entry name" value="TYR_PHOSPHATASE_1"/>
    <property type="match status" value="1"/>
</dbReference>
<evidence type="ECO:0000256" key="1">
    <source>
        <dbReference type="ARBA" id="ARBA00004496"/>
    </source>
</evidence>
<evidence type="ECO:0000256" key="5">
    <source>
        <dbReference type="ARBA" id="ARBA00022801"/>
    </source>
</evidence>
<name>A0A0X8HWJ1_9SACH</name>
<keyword evidence="5" id="KW-0378">Hydrolase</keyword>
<comment type="subcellular location">
    <subcellularLocation>
        <location evidence="1">Cytoplasm</location>
    </subcellularLocation>
</comment>
<dbReference type="RefSeq" id="XP_017989825.1">
    <property type="nucleotide sequence ID" value="XM_018134336.1"/>
</dbReference>
<dbReference type="SUPFAM" id="SSF52799">
    <property type="entry name" value="(Phosphotyrosine protein) phosphatases II"/>
    <property type="match status" value="1"/>
</dbReference>
<dbReference type="CDD" id="cd18533">
    <property type="entry name" value="PTP_fungal"/>
    <property type="match status" value="1"/>
</dbReference>
<dbReference type="PROSITE" id="PS50056">
    <property type="entry name" value="TYR_PHOSPHATASE_2"/>
    <property type="match status" value="1"/>
</dbReference>
<dbReference type="Proteomes" id="UP000243052">
    <property type="component" value="Chromosome viii"/>
</dbReference>
<dbReference type="GeneID" id="28726194"/>
<dbReference type="InterPro" id="IPR003595">
    <property type="entry name" value="Tyr_Pase_cat"/>
</dbReference>
<evidence type="ECO:0000256" key="2">
    <source>
        <dbReference type="ARBA" id="ARBA00009649"/>
    </source>
</evidence>
<proteinExistence type="inferred from homology"/>
<gene>
    <name evidence="9" type="ORF">AW171_hschr84888</name>
</gene>
<keyword evidence="4" id="KW-0963">Cytoplasm</keyword>
<evidence type="ECO:0000256" key="6">
    <source>
        <dbReference type="ARBA" id="ARBA00022912"/>
    </source>
</evidence>
<reference evidence="9 10" key="1">
    <citation type="submission" date="2016-01" db="EMBL/GenBank/DDBJ databases">
        <title>Genome sequence of the yeast Holleya sinecauda.</title>
        <authorList>
            <person name="Dietrich F.S."/>
        </authorList>
    </citation>
    <scope>NUCLEOTIDE SEQUENCE [LARGE SCALE GENOMIC DNA]</scope>
    <source>
        <strain evidence="9 10">ATCC 58844</strain>
    </source>
</reference>
<dbReference type="InterPro" id="IPR016130">
    <property type="entry name" value="Tyr_Pase_AS"/>
</dbReference>
<dbReference type="STRING" id="45286.A0A0X8HWJ1"/>
<evidence type="ECO:0000313" key="9">
    <source>
        <dbReference type="EMBL" id="AMD22829.1"/>
    </source>
</evidence>
<dbReference type="SMART" id="SM00404">
    <property type="entry name" value="PTPc_motif"/>
    <property type="match status" value="1"/>
</dbReference>
<protein>
    <recommendedName>
        <fullName evidence="3">protein-tyrosine-phosphatase</fullName>
        <ecNumber evidence="3">3.1.3.48</ecNumber>
    </recommendedName>
</protein>
<dbReference type="FunFam" id="3.90.190.10:FF:000115">
    <property type="entry name" value="Tyrosine-protein phosphatase 1"/>
    <property type="match status" value="1"/>
</dbReference>
<dbReference type="Pfam" id="PF00102">
    <property type="entry name" value="Y_phosphatase"/>
    <property type="match status" value="1"/>
</dbReference>
<feature type="domain" description="Tyrosine specific protein phosphatases" evidence="8">
    <location>
        <begin position="226"/>
        <end position="308"/>
    </location>
</feature>
<dbReference type="InterPro" id="IPR050348">
    <property type="entry name" value="Protein-Tyr_Phosphatase"/>
</dbReference>
<dbReference type="InterPro" id="IPR016277">
    <property type="entry name" value="Ptp1"/>
</dbReference>